<dbReference type="PANTHER" id="PTHR33112:SF16">
    <property type="entry name" value="HETEROKARYON INCOMPATIBILITY DOMAIN-CONTAINING PROTEIN"/>
    <property type="match status" value="1"/>
</dbReference>
<evidence type="ECO:0000313" key="3">
    <source>
        <dbReference type="Proteomes" id="UP000800200"/>
    </source>
</evidence>
<evidence type="ECO:0000259" key="1">
    <source>
        <dbReference type="Pfam" id="PF06985"/>
    </source>
</evidence>
<dbReference type="Proteomes" id="UP000800200">
    <property type="component" value="Unassembled WGS sequence"/>
</dbReference>
<sequence length="279" mass="32160">KTLQDAVIISRQLGVKYLWIDALCIIQGDDEEWKKEHLKMADIYTNAKLVLAANNADGLEKGFLNRKLITACSEEGSLQSNVTQAQKQHCQQHSGTPMCSSPLSLNEPLNKRAWSLSEVIFANRIIHFTSSAMVWECNEVRHCESGCSHTFQEDDDDSFRLFRNAVIAKRSNKAELYRKWDTVLEHFTRRQINSQPEERYKDAQRLVALSRVARRFSWILKEVHQCEDDYLAGIWKGNLATSLLWSVEKGLQQYPTIRWRRPEAPRAPTWSWAAVEGPV</sequence>
<feature type="non-terminal residue" evidence="2">
    <location>
        <position position="1"/>
    </location>
</feature>
<protein>
    <recommendedName>
        <fullName evidence="1">Heterokaryon incompatibility domain-containing protein</fullName>
    </recommendedName>
</protein>
<reference evidence="2" key="1">
    <citation type="journal article" date="2020" name="Stud. Mycol.">
        <title>101 Dothideomycetes genomes: a test case for predicting lifestyles and emergence of pathogens.</title>
        <authorList>
            <person name="Haridas S."/>
            <person name="Albert R."/>
            <person name="Binder M."/>
            <person name="Bloem J."/>
            <person name="Labutti K."/>
            <person name="Salamov A."/>
            <person name="Andreopoulos B."/>
            <person name="Baker S."/>
            <person name="Barry K."/>
            <person name="Bills G."/>
            <person name="Bluhm B."/>
            <person name="Cannon C."/>
            <person name="Castanera R."/>
            <person name="Culley D."/>
            <person name="Daum C."/>
            <person name="Ezra D."/>
            <person name="Gonzalez J."/>
            <person name="Henrissat B."/>
            <person name="Kuo A."/>
            <person name="Liang C."/>
            <person name="Lipzen A."/>
            <person name="Lutzoni F."/>
            <person name="Magnuson J."/>
            <person name="Mondo S."/>
            <person name="Nolan M."/>
            <person name="Ohm R."/>
            <person name="Pangilinan J."/>
            <person name="Park H.-J."/>
            <person name="Ramirez L."/>
            <person name="Alfaro M."/>
            <person name="Sun H."/>
            <person name="Tritt A."/>
            <person name="Yoshinaga Y."/>
            <person name="Zwiers L.-H."/>
            <person name="Turgeon B."/>
            <person name="Goodwin S."/>
            <person name="Spatafora J."/>
            <person name="Crous P."/>
            <person name="Grigoriev I."/>
        </authorList>
    </citation>
    <scope>NUCLEOTIDE SEQUENCE</scope>
    <source>
        <strain evidence="2">CBS 207.26</strain>
    </source>
</reference>
<dbReference type="OrthoDB" id="3943883at2759"/>
<proteinExistence type="predicted"/>
<feature type="non-terminal residue" evidence="2">
    <location>
        <position position="279"/>
    </location>
</feature>
<dbReference type="EMBL" id="ML994652">
    <property type="protein sequence ID" value="KAF2181539.1"/>
    <property type="molecule type" value="Genomic_DNA"/>
</dbReference>
<dbReference type="PANTHER" id="PTHR33112">
    <property type="entry name" value="DOMAIN PROTEIN, PUTATIVE-RELATED"/>
    <property type="match status" value="1"/>
</dbReference>
<dbReference type="InterPro" id="IPR010730">
    <property type="entry name" value="HET"/>
</dbReference>
<evidence type="ECO:0000313" key="2">
    <source>
        <dbReference type="EMBL" id="KAF2181539.1"/>
    </source>
</evidence>
<dbReference type="Pfam" id="PF06985">
    <property type="entry name" value="HET"/>
    <property type="match status" value="1"/>
</dbReference>
<organism evidence="2 3">
    <name type="scientific">Zopfia rhizophila CBS 207.26</name>
    <dbReference type="NCBI Taxonomy" id="1314779"/>
    <lineage>
        <taxon>Eukaryota</taxon>
        <taxon>Fungi</taxon>
        <taxon>Dikarya</taxon>
        <taxon>Ascomycota</taxon>
        <taxon>Pezizomycotina</taxon>
        <taxon>Dothideomycetes</taxon>
        <taxon>Dothideomycetes incertae sedis</taxon>
        <taxon>Zopfiaceae</taxon>
        <taxon>Zopfia</taxon>
    </lineage>
</organism>
<keyword evidence="3" id="KW-1185">Reference proteome</keyword>
<feature type="domain" description="Heterokaryon incompatibility" evidence="1">
    <location>
        <begin position="1"/>
        <end position="118"/>
    </location>
</feature>
<gene>
    <name evidence="2" type="ORF">K469DRAFT_519114</name>
</gene>
<accession>A0A6A6DTJ6</accession>
<name>A0A6A6DTJ6_9PEZI</name>
<dbReference type="AlphaFoldDB" id="A0A6A6DTJ6"/>